<feature type="domain" description="C2" evidence="1">
    <location>
        <begin position="1"/>
        <end position="119"/>
    </location>
</feature>
<dbReference type="PANTHER" id="PTHR32246:SF22">
    <property type="entry name" value="C2 DOMAIN-CONTAINING PROTEIN"/>
    <property type="match status" value="1"/>
</dbReference>
<dbReference type="PANTHER" id="PTHR32246">
    <property type="entry name" value="INGRESSION PROTEIN FIC1"/>
    <property type="match status" value="1"/>
</dbReference>
<gene>
    <name evidence="2" type="ORF">CITCOLO1_LOCUS6755</name>
</gene>
<dbReference type="InterPro" id="IPR000008">
    <property type="entry name" value="C2_dom"/>
</dbReference>
<name>A0ABP0Y7Q1_9ROSI</name>
<dbReference type="SUPFAM" id="SSF49562">
    <property type="entry name" value="C2 domain (Calcium/lipid-binding domain, CaLB)"/>
    <property type="match status" value="1"/>
</dbReference>
<dbReference type="EMBL" id="OZ021736">
    <property type="protein sequence ID" value="CAK9314978.1"/>
    <property type="molecule type" value="Genomic_DNA"/>
</dbReference>
<dbReference type="CDD" id="cd04051">
    <property type="entry name" value="C2_SRC2_like"/>
    <property type="match status" value="1"/>
</dbReference>
<evidence type="ECO:0000313" key="2">
    <source>
        <dbReference type="EMBL" id="CAK9314978.1"/>
    </source>
</evidence>
<organism evidence="2 3">
    <name type="scientific">Citrullus colocynthis</name>
    <name type="common">colocynth</name>
    <dbReference type="NCBI Taxonomy" id="252529"/>
    <lineage>
        <taxon>Eukaryota</taxon>
        <taxon>Viridiplantae</taxon>
        <taxon>Streptophyta</taxon>
        <taxon>Embryophyta</taxon>
        <taxon>Tracheophyta</taxon>
        <taxon>Spermatophyta</taxon>
        <taxon>Magnoliopsida</taxon>
        <taxon>eudicotyledons</taxon>
        <taxon>Gunneridae</taxon>
        <taxon>Pentapetalae</taxon>
        <taxon>rosids</taxon>
        <taxon>fabids</taxon>
        <taxon>Cucurbitales</taxon>
        <taxon>Cucurbitaceae</taxon>
        <taxon>Benincaseae</taxon>
        <taxon>Citrullus</taxon>
    </lineage>
</organism>
<dbReference type="InterPro" id="IPR044750">
    <property type="entry name" value="C2_SRC2/BAP"/>
</dbReference>
<protein>
    <recommendedName>
        <fullName evidence="1">C2 domain-containing protein</fullName>
    </recommendedName>
</protein>
<accession>A0ABP0Y7Q1</accession>
<dbReference type="Proteomes" id="UP001642487">
    <property type="component" value="Chromosome 2"/>
</dbReference>
<dbReference type="Gene3D" id="2.60.40.150">
    <property type="entry name" value="C2 domain"/>
    <property type="match status" value="1"/>
</dbReference>
<dbReference type="PROSITE" id="PS50004">
    <property type="entry name" value="C2"/>
    <property type="match status" value="1"/>
</dbReference>
<keyword evidence="3" id="KW-1185">Reference proteome</keyword>
<reference evidence="2 3" key="1">
    <citation type="submission" date="2024-03" db="EMBL/GenBank/DDBJ databases">
        <authorList>
            <person name="Gkanogiannis A."/>
            <person name="Becerra Lopez-Lavalle L."/>
        </authorList>
    </citation>
    <scope>NUCLEOTIDE SEQUENCE [LARGE SCALE GENOMIC DNA]</scope>
</reference>
<evidence type="ECO:0000313" key="3">
    <source>
        <dbReference type="Proteomes" id="UP001642487"/>
    </source>
</evidence>
<dbReference type="InterPro" id="IPR035892">
    <property type="entry name" value="C2_domain_sf"/>
</dbReference>
<sequence>MPINYRVFDINITCAEGIQGVLNFTNFFFKSKVYAAVSVVGIFPAAQETPLAKYFGENPVWNFRMRFYLEESKLQENTLTLKIQLRRKRTFGGDEDIAEALIPLRNLFNGNENVMDENYSYSFLFSKSGGRRGLVYFSYRFGRTFGASAAGDDGGVVAPCL</sequence>
<evidence type="ECO:0000259" key="1">
    <source>
        <dbReference type="PROSITE" id="PS50004"/>
    </source>
</evidence>
<dbReference type="Pfam" id="PF00168">
    <property type="entry name" value="C2"/>
    <property type="match status" value="1"/>
</dbReference>
<proteinExistence type="predicted"/>